<proteinExistence type="predicted"/>
<dbReference type="Proteomes" id="UP000288805">
    <property type="component" value="Unassembled WGS sequence"/>
</dbReference>
<evidence type="ECO:0000313" key="3">
    <source>
        <dbReference type="Proteomes" id="UP000288805"/>
    </source>
</evidence>
<evidence type="ECO:0000256" key="1">
    <source>
        <dbReference type="SAM" id="MobiDB-lite"/>
    </source>
</evidence>
<feature type="region of interest" description="Disordered" evidence="1">
    <location>
        <begin position="1"/>
        <end position="22"/>
    </location>
</feature>
<reference evidence="2 3" key="1">
    <citation type="journal article" date="2018" name="PLoS Genet.">
        <title>Population sequencing reveals clonal diversity and ancestral inbreeding in the grapevine cultivar Chardonnay.</title>
        <authorList>
            <person name="Roach M.J."/>
            <person name="Johnson D.L."/>
            <person name="Bohlmann J."/>
            <person name="van Vuuren H.J."/>
            <person name="Jones S.J."/>
            <person name="Pretorius I.S."/>
            <person name="Schmidt S.A."/>
            <person name="Borneman A.R."/>
        </authorList>
    </citation>
    <scope>NUCLEOTIDE SEQUENCE [LARGE SCALE GENOMIC DNA]</scope>
    <source>
        <strain evidence="3">cv. Chardonnay</strain>
        <tissue evidence="2">Leaf</tissue>
    </source>
</reference>
<name>A0A438FSX4_VITVI</name>
<dbReference type="AlphaFoldDB" id="A0A438FSX4"/>
<sequence length="101" mass="11690">MKKAMMATWSESEESSEEENEKEVANMCFMAIDDLDEGSKKDKWFLDSGCSRHMTGDESKFAFLTKREREDMLPLETIQEEGSLVKATLVMEHPLLLKVFY</sequence>
<accession>A0A438FSX4</accession>
<gene>
    <name evidence="2" type="ORF">CK203_063234</name>
</gene>
<dbReference type="EMBL" id="QGNW01000751">
    <property type="protein sequence ID" value="RVW63041.1"/>
    <property type="molecule type" value="Genomic_DNA"/>
</dbReference>
<comment type="caution">
    <text evidence="2">The sequence shown here is derived from an EMBL/GenBank/DDBJ whole genome shotgun (WGS) entry which is preliminary data.</text>
</comment>
<protein>
    <submittedName>
        <fullName evidence="2">Uncharacterized protein</fullName>
    </submittedName>
</protein>
<evidence type="ECO:0000313" key="2">
    <source>
        <dbReference type="EMBL" id="RVW63041.1"/>
    </source>
</evidence>
<organism evidence="2 3">
    <name type="scientific">Vitis vinifera</name>
    <name type="common">Grape</name>
    <dbReference type="NCBI Taxonomy" id="29760"/>
    <lineage>
        <taxon>Eukaryota</taxon>
        <taxon>Viridiplantae</taxon>
        <taxon>Streptophyta</taxon>
        <taxon>Embryophyta</taxon>
        <taxon>Tracheophyta</taxon>
        <taxon>Spermatophyta</taxon>
        <taxon>Magnoliopsida</taxon>
        <taxon>eudicotyledons</taxon>
        <taxon>Gunneridae</taxon>
        <taxon>Pentapetalae</taxon>
        <taxon>rosids</taxon>
        <taxon>Vitales</taxon>
        <taxon>Vitaceae</taxon>
        <taxon>Viteae</taxon>
        <taxon>Vitis</taxon>
    </lineage>
</organism>
<feature type="compositionally biased region" description="Acidic residues" evidence="1">
    <location>
        <begin position="11"/>
        <end position="21"/>
    </location>
</feature>